<organism evidence="9 11">
    <name type="scientific">Porphyromonas gulae</name>
    <dbReference type="NCBI Taxonomy" id="111105"/>
    <lineage>
        <taxon>Bacteria</taxon>
        <taxon>Pseudomonadati</taxon>
        <taxon>Bacteroidota</taxon>
        <taxon>Bacteroidia</taxon>
        <taxon>Bacteroidales</taxon>
        <taxon>Porphyromonadaceae</taxon>
        <taxon>Porphyromonas</taxon>
    </lineage>
</organism>
<comment type="similarity">
    <text evidence="2 7">Belongs to the ExbD/TolR family.</text>
</comment>
<dbReference type="EMBL" id="JRAI01000071">
    <property type="protein sequence ID" value="KGN84444.1"/>
    <property type="molecule type" value="Genomic_DNA"/>
</dbReference>
<dbReference type="PANTHER" id="PTHR30558:SF7">
    <property type="entry name" value="TOL-PAL SYSTEM PROTEIN TOLR"/>
    <property type="match status" value="1"/>
</dbReference>
<evidence type="ECO:0000256" key="5">
    <source>
        <dbReference type="ARBA" id="ARBA00022989"/>
    </source>
</evidence>
<dbReference type="Proteomes" id="UP000030130">
    <property type="component" value="Unassembled WGS sequence"/>
</dbReference>
<evidence type="ECO:0000256" key="2">
    <source>
        <dbReference type="ARBA" id="ARBA00005811"/>
    </source>
</evidence>
<dbReference type="STRING" id="111105.HR09_02400"/>
<evidence type="ECO:0000256" key="7">
    <source>
        <dbReference type="RuleBase" id="RU003879"/>
    </source>
</evidence>
<dbReference type="GO" id="GO:0022857">
    <property type="term" value="F:transmembrane transporter activity"/>
    <property type="evidence" value="ECO:0007669"/>
    <property type="project" value="InterPro"/>
</dbReference>
<evidence type="ECO:0000256" key="8">
    <source>
        <dbReference type="SAM" id="Phobius"/>
    </source>
</evidence>
<accession>A0A099WQX8</accession>
<keyword evidence="5 8" id="KW-1133">Transmembrane helix</keyword>
<evidence type="ECO:0000313" key="9">
    <source>
        <dbReference type="EMBL" id="KGN84444.1"/>
    </source>
</evidence>
<keyword evidence="4 7" id="KW-0812">Transmembrane</keyword>
<protein>
    <submittedName>
        <fullName evidence="9">Biopolymer transporter ExbD</fullName>
    </submittedName>
</protein>
<dbReference type="GO" id="GO:0005886">
    <property type="term" value="C:plasma membrane"/>
    <property type="evidence" value="ECO:0007669"/>
    <property type="project" value="UniProtKB-SubCell"/>
</dbReference>
<dbReference type="Proteomes" id="UP000030146">
    <property type="component" value="Unassembled WGS sequence"/>
</dbReference>
<reference evidence="9 11" key="1">
    <citation type="submission" date="2014-08" db="EMBL/GenBank/DDBJ databases">
        <title>Porphyromonas gulae strain:COT-052_OH1451 Genome sequencing.</title>
        <authorList>
            <person name="Wallis C."/>
            <person name="Deusch O."/>
            <person name="O'Flynn C."/>
            <person name="Davis I."/>
            <person name="Jospin G."/>
            <person name="Darling A.E."/>
            <person name="Coil D.A."/>
            <person name="Alexiev A."/>
            <person name="Horsfall A."/>
            <person name="Kirkwood N."/>
            <person name="Harris S."/>
            <person name="Eisen J.A."/>
        </authorList>
    </citation>
    <scope>NUCLEOTIDE SEQUENCE [LARGE SCALE GENOMIC DNA]</scope>
    <source>
        <strain evidence="11">COT-052 OH1451</strain>
        <strain evidence="9">COT-052_OH1451</strain>
    </source>
</reference>
<evidence type="ECO:0000313" key="12">
    <source>
        <dbReference type="Proteomes" id="UP000030146"/>
    </source>
</evidence>
<evidence type="ECO:0000256" key="4">
    <source>
        <dbReference type="ARBA" id="ARBA00022692"/>
    </source>
</evidence>
<dbReference type="AlphaFoldDB" id="A0A099WQX8"/>
<dbReference type="RefSeq" id="WP_010956094.1">
    <property type="nucleotide sequence ID" value="NZ_CALUCC010000040.1"/>
</dbReference>
<dbReference type="EMBL" id="JRAK01000115">
    <property type="protein sequence ID" value="KGN86159.1"/>
    <property type="molecule type" value="Genomic_DNA"/>
</dbReference>
<name>A0A099WQX8_9PORP</name>
<keyword evidence="12" id="KW-1185">Reference proteome</keyword>
<dbReference type="eggNOG" id="COG0848">
    <property type="taxonomic scope" value="Bacteria"/>
</dbReference>
<keyword evidence="3" id="KW-1003">Cell membrane</keyword>
<dbReference type="OrthoDB" id="9793581at2"/>
<dbReference type="InterPro" id="IPR003400">
    <property type="entry name" value="ExbD"/>
</dbReference>
<evidence type="ECO:0000256" key="1">
    <source>
        <dbReference type="ARBA" id="ARBA00004162"/>
    </source>
</evidence>
<evidence type="ECO:0000256" key="6">
    <source>
        <dbReference type="ARBA" id="ARBA00023136"/>
    </source>
</evidence>
<dbReference type="GeneID" id="29255896"/>
<keyword evidence="7" id="KW-0813">Transport</keyword>
<sequence>MSLKRKTKVTEVFSMASMTDVIFLLLIFFMVTSTLIVPNALRVSLPSANKQPAPEAPLARITISEDMRYFAAFGQDKGHEVAFEEILPLLLQEQSRNPEMYVAIYADENVPYREIVKVLSMAGENKMKVVLATKAQSKK</sequence>
<comment type="caution">
    <text evidence="9">The sequence shown here is derived from an EMBL/GenBank/DDBJ whole genome shotgun (WGS) entry which is preliminary data.</text>
</comment>
<dbReference type="Pfam" id="PF02472">
    <property type="entry name" value="ExbD"/>
    <property type="match status" value="1"/>
</dbReference>
<proteinExistence type="inferred from homology"/>
<dbReference type="PANTHER" id="PTHR30558">
    <property type="entry name" value="EXBD MEMBRANE COMPONENT OF PMF-DRIVEN MACROMOLECULE IMPORT SYSTEM"/>
    <property type="match status" value="1"/>
</dbReference>
<dbReference type="Gene3D" id="3.30.420.270">
    <property type="match status" value="1"/>
</dbReference>
<reference evidence="10 12" key="2">
    <citation type="submission" date="2014-08" db="EMBL/GenBank/DDBJ databases">
        <title>Porphyromonas gulae strain:COT-052_OH3439 Genome sequencing.</title>
        <authorList>
            <person name="Wallis C."/>
            <person name="Deusch O."/>
            <person name="O'Flynn C."/>
            <person name="Davis I."/>
            <person name="Jospin G."/>
            <person name="Darling A.E."/>
            <person name="Coil D.A."/>
            <person name="Alexiev A."/>
            <person name="Horsfall A."/>
            <person name="Kirkwood N."/>
            <person name="Harris S."/>
            <person name="Eisen J.A."/>
        </authorList>
    </citation>
    <scope>NUCLEOTIDE SEQUENCE [LARGE SCALE GENOMIC DNA]</scope>
    <source>
        <strain evidence="12">COT-052 OH3439</strain>
        <strain evidence="10">COT-052_OH3439</strain>
    </source>
</reference>
<keyword evidence="6 8" id="KW-0472">Membrane</keyword>
<evidence type="ECO:0000313" key="10">
    <source>
        <dbReference type="EMBL" id="KGN86159.1"/>
    </source>
</evidence>
<evidence type="ECO:0000313" key="11">
    <source>
        <dbReference type="Proteomes" id="UP000030130"/>
    </source>
</evidence>
<keyword evidence="7" id="KW-0653">Protein transport</keyword>
<dbReference type="PATRIC" id="fig|111105.18.peg.1296"/>
<comment type="subcellular location">
    <subcellularLocation>
        <location evidence="1">Cell membrane</location>
        <topology evidence="1">Single-pass membrane protein</topology>
    </subcellularLocation>
    <subcellularLocation>
        <location evidence="7">Cell membrane</location>
        <topology evidence="7">Single-pass type II membrane protein</topology>
    </subcellularLocation>
</comment>
<feature type="transmembrane region" description="Helical" evidence="8">
    <location>
        <begin position="21"/>
        <end position="41"/>
    </location>
</feature>
<dbReference type="GO" id="GO:0015031">
    <property type="term" value="P:protein transport"/>
    <property type="evidence" value="ECO:0007669"/>
    <property type="project" value="UniProtKB-KW"/>
</dbReference>
<gene>
    <name evidence="9" type="ORF">HR08_08905</name>
    <name evidence="10" type="ORF">HR15_08330</name>
</gene>
<evidence type="ECO:0000256" key="3">
    <source>
        <dbReference type="ARBA" id="ARBA00022475"/>
    </source>
</evidence>